<dbReference type="Proteomes" id="UP001591681">
    <property type="component" value="Unassembled WGS sequence"/>
</dbReference>
<evidence type="ECO:0000313" key="2">
    <source>
        <dbReference type="EMBL" id="KAL2096943.1"/>
    </source>
</evidence>
<dbReference type="InterPro" id="IPR018289">
    <property type="entry name" value="MULE_transposase_dom"/>
</dbReference>
<name>A0ABD1KCU7_9TELE</name>
<gene>
    <name evidence="2" type="ORF">ACEWY4_006150</name>
</gene>
<dbReference type="PANTHER" id="PTHR35385">
    <property type="entry name" value="PROTEIN B, PUTATIVE-RELATED-RELATED"/>
    <property type="match status" value="1"/>
</dbReference>
<feature type="domain" description="MULE transposase" evidence="1">
    <location>
        <begin position="148"/>
        <end position="245"/>
    </location>
</feature>
<evidence type="ECO:0000313" key="3">
    <source>
        <dbReference type="Proteomes" id="UP001591681"/>
    </source>
</evidence>
<dbReference type="Pfam" id="PF10551">
    <property type="entry name" value="MULE"/>
    <property type="match status" value="1"/>
</dbReference>
<sequence length="377" mass="42798">MNNAHNHRIICAAALSKRDVSKETELKLKKLFESGHSPASALDTIKHDLQEQEGDNYWFVAADRSVCPDRDYCYHLYYKIFRESYGAKGGEEMFMDLQSRLEQYNEEQGEVCSKMARTEEGQLIVAICTPLMKRVHAQVQQSGEMAFIDSTGNCDRQNHRLFLLLTDCSAGRLPLGVLVTTSESQQTISAALHLLTSILPREAFFGRQETGPQVIMTDDCLALRNSLRALYPDSTCVLCIFHLAQAMWRWLWSSHHGVPKGHRPQLMRSFQGLIYAESAASLEKLYMALTEDPVAKGHPQFLRHLAEVYARPEEWAICLQSGLPTRGHHTNNFAEGAMRVLKDKVLHRLKAYNITQLVDFVHTRTTSASSQMWPTIE</sequence>
<accession>A0ABD1KCU7</accession>
<reference evidence="2 3" key="1">
    <citation type="submission" date="2024-09" db="EMBL/GenBank/DDBJ databases">
        <title>A chromosome-level genome assembly of Gray's grenadier anchovy, Coilia grayii.</title>
        <authorList>
            <person name="Fu Z."/>
        </authorList>
    </citation>
    <scope>NUCLEOTIDE SEQUENCE [LARGE SCALE GENOMIC DNA]</scope>
    <source>
        <strain evidence="2">G4</strain>
        <tissue evidence="2">Muscle</tissue>
    </source>
</reference>
<dbReference type="EMBL" id="JBHFQA010000006">
    <property type="protein sequence ID" value="KAL2096943.1"/>
    <property type="molecule type" value="Genomic_DNA"/>
</dbReference>
<evidence type="ECO:0000259" key="1">
    <source>
        <dbReference type="Pfam" id="PF10551"/>
    </source>
</evidence>
<keyword evidence="3" id="KW-1185">Reference proteome</keyword>
<comment type="caution">
    <text evidence="2">The sequence shown here is derived from an EMBL/GenBank/DDBJ whole genome shotgun (WGS) entry which is preliminary data.</text>
</comment>
<proteinExistence type="predicted"/>
<dbReference type="PANTHER" id="PTHR35385:SF2">
    <property type="entry name" value="PROTEIN B, PUTATIVE-RELATED"/>
    <property type="match status" value="1"/>
</dbReference>
<protein>
    <recommendedName>
        <fullName evidence="1">MULE transposase domain-containing protein</fullName>
    </recommendedName>
</protein>
<dbReference type="AlphaFoldDB" id="A0ABD1KCU7"/>
<organism evidence="2 3">
    <name type="scientific">Coilia grayii</name>
    <name type="common">Gray's grenadier anchovy</name>
    <dbReference type="NCBI Taxonomy" id="363190"/>
    <lineage>
        <taxon>Eukaryota</taxon>
        <taxon>Metazoa</taxon>
        <taxon>Chordata</taxon>
        <taxon>Craniata</taxon>
        <taxon>Vertebrata</taxon>
        <taxon>Euteleostomi</taxon>
        <taxon>Actinopterygii</taxon>
        <taxon>Neopterygii</taxon>
        <taxon>Teleostei</taxon>
        <taxon>Clupei</taxon>
        <taxon>Clupeiformes</taxon>
        <taxon>Clupeoidei</taxon>
        <taxon>Engraulidae</taxon>
        <taxon>Coilinae</taxon>
        <taxon>Coilia</taxon>
    </lineage>
</organism>